<name>A0A087AT40_9BIFI</name>
<evidence type="ECO:0000313" key="2">
    <source>
        <dbReference type="EMBL" id="KFI61940.1"/>
    </source>
</evidence>
<dbReference type="STRING" id="1688.BCUN_1845"/>
<dbReference type="AlphaFoldDB" id="A0A087AT40"/>
<proteinExistence type="predicted"/>
<keyword evidence="1" id="KW-0732">Signal</keyword>
<organism evidence="2 3">
    <name type="scientific">Bifidobacterium cuniculi</name>
    <dbReference type="NCBI Taxonomy" id="1688"/>
    <lineage>
        <taxon>Bacteria</taxon>
        <taxon>Bacillati</taxon>
        <taxon>Actinomycetota</taxon>
        <taxon>Actinomycetes</taxon>
        <taxon>Bifidobacteriales</taxon>
        <taxon>Bifidobacteriaceae</taxon>
        <taxon>Bifidobacterium</taxon>
    </lineage>
</organism>
<dbReference type="Proteomes" id="UP000029067">
    <property type="component" value="Unassembled WGS sequence"/>
</dbReference>
<feature type="signal peptide" evidence="1">
    <location>
        <begin position="1"/>
        <end position="18"/>
    </location>
</feature>
<feature type="chain" id="PRO_5039100174" evidence="1">
    <location>
        <begin position="19"/>
        <end position="51"/>
    </location>
</feature>
<reference evidence="2 3" key="1">
    <citation type="submission" date="2014-03" db="EMBL/GenBank/DDBJ databases">
        <title>Genomics of Bifidobacteria.</title>
        <authorList>
            <person name="Ventura M."/>
            <person name="Milani C."/>
            <person name="Lugli G.A."/>
        </authorList>
    </citation>
    <scope>NUCLEOTIDE SEQUENCE [LARGE SCALE GENOMIC DNA]</scope>
    <source>
        <strain evidence="2 3">LMG 10738</strain>
    </source>
</reference>
<sequence>MPFVNALMSVLLCLTPLAATDIDQVTIMDPTCRVWDCPAPMPKWLCDLFKH</sequence>
<dbReference type="EMBL" id="JGYV01000014">
    <property type="protein sequence ID" value="KFI61940.1"/>
    <property type="molecule type" value="Genomic_DNA"/>
</dbReference>
<protein>
    <submittedName>
        <fullName evidence="2">Uncharacterized protein</fullName>
    </submittedName>
</protein>
<accession>A0A087AT40</accession>
<evidence type="ECO:0000256" key="1">
    <source>
        <dbReference type="SAM" id="SignalP"/>
    </source>
</evidence>
<comment type="caution">
    <text evidence="2">The sequence shown here is derived from an EMBL/GenBank/DDBJ whole genome shotgun (WGS) entry which is preliminary data.</text>
</comment>
<gene>
    <name evidence="2" type="ORF">BCUN_1845</name>
</gene>
<evidence type="ECO:0000313" key="3">
    <source>
        <dbReference type="Proteomes" id="UP000029067"/>
    </source>
</evidence>
<keyword evidence="3" id="KW-1185">Reference proteome</keyword>